<dbReference type="Proteomes" id="UP001630127">
    <property type="component" value="Unassembled WGS sequence"/>
</dbReference>
<dbReference type="EMBL" id="JBJUIK010000017">
    <property type="protein sequence ID" value="KAL3497442.1"/>
    <property type="molecule type" value="Genomic_DNA"/>
</dbReference>
<proteinExistence type="predicted"/>
<reference evidence="2 3" key="1">
    <citation type="submission" date="2024-11" db="EMBL/GenBank/DDBJ databases">
        <title>A near-complete genome assembly of Cinchona calisaya.</title>
        <authorList>
            <person name="Lian D.C."/>
            <person name="Zhao X.W."/>
            <person name="Wei L."/>
        </authorList>
    </citation>
    <scope>NUCLEOTIDE SEQUENCE [LARGE SCALE GENOMIC DNA]</scope>
    <source>
        <tissue evidence="2">Nenye</tissue>
    </source>
</reference>
<protein>
    <submittedName>
        <fullName evidence="2">Uncharacterized protein</fullName>
    </submittedName>
</protein>
<sequence>MLKEFTKKVFSMGFTLVCDHLVKNPASYEELPYDASVTEEVINGLQAQFKAPTPISGTSGATLMIEGPNPEVEANPTNQASTSNAEPSTSDAQADVILL</sequence>
<feature type="compositionally biased region" description="Polar residues" evidence="1">
    <location>
        <begin position="75"/>
        <end position="92"/>
    </location>
</feature>
<gene>
    <name evidence="2" type="ORF">ACH5RR_040174</name>
</gene>
<accession>A0ABD2XRG9</accession>
<name>A0ABD2XRG9_9GENT</name>
<evidence type="ECO:0000256" key="1">
    <source>
        <dbReference type="SAM" id="MobiDB-lite"/>
    </source>
</evidence>
<keyword evidence="3" id="KW-1185">Reference proteome</keyword>
<comment type="caution">
    <text evidence="2">The sequence shown here is derived from an EMBL/GenBank/DDBJ whole genome shotgun (WGS) entry which is preliminary data.</text>
</comment>
<evidence type="ECO:0000313" key="3">
    <source>
        <dbReference type="Proteomes" id="UP001630127"/>
    </source>
</evidence>
<dbReference type="AlphaFoldDB" id="A0ABD2XRG9"/>
<feature type="region of interest" description="Disordered" evidence="1">
    <location>
        <begin position="58"/>
        <end position="99"/>
    </location>
</feature>
<evidence type="ECO:0000313" key="2">
    <source>
        <dbReference type="EMBL" id="KAL3497442.1"/>
    </source>
</evidence>
<organism evidence="2 3">
    <name type="scientific">Cinchona calisaya</name>
    <dbReference type="NCBI Taxonomy" id="153742"/>
    <lineage>
        <taxon>Eukaryota</taxon>
        <taxon>Viridiplantae</taxon>
        <taxon>Streptophyta</taxon>
        <taxon>Embryophyta</taxon>
        <taxon>Tracheophyta</taxon>
        <taxon>Spermatophyta</taxon>
        <taxon>Magnoliopsida</taxon>
        <taxon>eudicotyledons</taxon>
        <taxon>Gunneridae</taxon>
        <taxon>Pentapetalae</taxon>
        <taxon>asterids</taxon>
        <taxon>lamiids</taxon>
        <taxon>Gentianales</taxon>
        <taxon>Rubiaceae</taxon>
        <taxon>Cinchonoideae</taxon>
        <taxon>Cinchoneae</taxon>
        <taxon>Cinchona</taxon>
    </lineage>
</organism>